<sequence>MGRKRKASITTAKDIFARDADALRIGYSVDKSGYAFSENAVSVRRSARIKALVSRSGTQKVESAMECVNLVENEKNKEAQGEQVTTTIDKEDNTSNACLETPCEEKIHSEVGSEKKEATQVQPVSTLQASNEIKLGEEEPQIRELNTVQAVIQSNLEEKVIISTVRAVDEFKSKDAELQNKGPSTHMNYKSLYMNAQRKVEEMMEKNFELVRKLEFALGKIEAYEKVMVGTKEMMLVPSQAKAITDNEEAADVQNQKAASPKQKKKNKNKKGANLDDALFVA</sequence>
<dbReference type="PANTHER" id="PTHR38936">
    <property type="entry name" value="TITIN-LIKE ISOFORM X2"/>
    <property type="match status" value="1"/>
</dbReference>
<feature type="compositionally biased region" description="Basic residues" evidence="2">
    <location>
        <begin position="262"/>
        <end position="271"/>
    </location>
</feature>
<organism evidence="3 4">
    <name type="scientific">Penstemon smallii</name>
    <dbReference type="NCBI Taxonomy" id="265156"/>
    <lineage>
        <taxon>Eukaryota</taxon>
        <taxon>Viridiplantae</taxon>
        <taxon>Streptophyta</taxon>
        <taxon>Embryophyta</taxon>
        <taxon>Tracheophyta</taxon>
        <taxon>Spermatophyta</taxon>
        <taxon>Magnoliopsida</taxon>
        <taxon>eudicotyledons</taxon>
        <taxon>Gunneridae</taxon>
        <taxon>Pentapetalae</taxon>
        <taxon>asterids</taxon>
        <taxon>lamiids</taxon>
        <taxon>Lamiales</taxon>
        <taxon>Plantaginaceae</taxon>
        <taxon>Cheloneae</taxon>
        <taxon>Penstemon</taxon>
    </lineage>
</organism>
<proteinExistence type="predicted"/>
<comment type="caution">
    <text evidence="3">The sequence shown here is derived from an EMBL/GenBank/DDBJ whole genome shotgun (WGS) entry which is preliminary data.</text>
</comment>
<keyword evidence="4" id="KW-1185">Reference proteome</keyword>
<keyword evidence="1" id="KW-0175">Coiled coil</keyword>
<dbReference type="EMBL" id="JBJXBP010000004">
    <property type="protein sequence ID" value="KAL3833164.1"/>
    <property type="molecule type" value="Genomic_DNA"/>
</dbReference>
<dbReference type="Proteomes" id="UP001634393">
    <property type="component" value="Unassembled WGS sequence"/>
</dbReference>
<dbReference type="PANTHER" id="PTHR38936:SF1">
    <property type="entry name" value="DUF641 DOMAIN-CONTAINING PROTEIN"/>
    <property type="match status" value="1"/>
</dbReference>
<reference evidence="3 4" key="1">
    <citation type="submission" date="2024-12" db="EMBL/GenBank/DDBJ databases">
        <title>The unique morphological basis and parallel evolutionary history of personate flowers in Penstemon.</title>
        <authorList>
            <person name="Depatie T.H."/>
            <person name="Wessinger C.A."/>
        </authorList>
    </citation>
    <scope>NUCLEOTIDE SEQUENCE [LARGE SCALE GENOMIC DNA]</scope>
    <source>
        <strain evidence="3">WTNN_2</strain>
        <tissue evidence="3">Leaf</tissue>
    </source>
</reference>
<accession>A0ABD3T894</accession>
<evidence type="ECO:0000313" key="3">
    <source>
        <dbReference type="EMBL" id="KAL3833164.1"/>
    </source>
</evidence>
<evidence type="ECO:0000256" key="1">
    <source>
        <dbReference type="SAM" id="Coils"/>
    </source>
</evidence>
<gene>
    <name evidence="3" type="ORF">ACJIZ3_007900</name>
</gene>
<feature type="coiled-coil region" evidence="1">
    <location>
        <begin position="186"/>
        <end position="213"/>
    </location>
</feature>
<evidence type="ECO:0000313" key="4">
    <source>
        <dbReference type="Proteomes" id="UP001634393"/>
    </source>
</evidence>
<protein>
    <submittedName>
        <fullName evidence="3">Uncharacterized protein</fullName>
    </submittedName>
</protein>
<feature type="region of interest" description="Disordered" evidence="2">
    <location>
        <begin position="243"/>
        <end position="282"/>
    </location>
</feature>
<dbReference type="AlphaFoldDB" id="A0ABD3T894"/>
<evidence type="ECO:0000256" key="2">
    <source>
        <dbReference type="SAM" id="MobiDB-lite"/>
    </source>
</evidence>
<name>A0ABD3T894_9LAMI</name>